<dbReference type="Pfam" id="PF00501">
    <property type="entry name" value="AMP-binding"/>
    <property type="match status" value="1"/>
</dbReference>
<reference evidence="7 8" key="1">
    <citation type="submission" date="2018-06" db="EMBL/GenBank/DDBJ databases">
        <title>Genomic Encyclopedia of Type Strains, Phase IV (KMG-IV): sequencing the most valuable type-strain genomes for metagenomic binning, comparative biology and taxonomic classification.</title>
        <authorList>
            <person name="Goeker M."/>
        </authorList>
    </citation>
    <scope>NUCLEOTIDE SEQUENCE [LARGE SCALE GENOMIC DNA]</scope>
    <source>
        <strain evidence="7 8">DSM 45521</strain>
    </source>
</reference>
<dbReference type="InterPro" id="IPR000873">
    <property type="entry name" value="AMP-dep_synth/lig_dom"/>
</dbReference>
<dbReference type="Gene3D" id="3.30.300.30">
    <property type="match status" value="1"/>
</dbReference>
<dbReference type="InterPro" id="IPR020845">
    <property type="entry name" value="AMP-binding_CS"/>
</dbReference>
<sequence>MTAQSPSNSTSGSPATVGELLEPLTEVTEAGLYFQDEFVCWRDHLQLSASRAAAIDELIDPKRPRHMALLLDNIPEFSYLLGAAVLGELVVVGLNPTRRGAALAGDIRTADCQIVLVEDATAHLLDDVDLTGVTVLNVDRPQWSDLLADYADARPHFSEIDPEALLMLIFTSGTSGDPKAVQCSHRKFAASGAMLATRFGLGPDDVVYLSMPLFHSNAIIAGWMVAVAGGSSVALRRRFSASAFFDDIRRYGATYANYVGKPLSYVLATPPRPDDADNPLRILYGNEASAADIVAVSERFDVRVVDGFGSTEGGVAIARTPDTPPDALGPLMPPNEIRDPSTGKVCATALFDDHGRLVNADEAVGEIVNSSGGGLFTGYYRNPEADAERMRDGIYHSGDLGYVDADGYVYFAGRLGDWVRVDGENMGTGPIERVLLRHPGIAMAAVYGVRADIGDELAAALVAPNLTADDLTEFLSAQTDLGPKQWPSRVRVVTDLPRTDTFKILKRTLAADDAPPTWVRTPRALEYVAP</sequence>
<evidence type="ECO:0000259" key="5">
    <source>
        <dbReference type="Pfam" id="PF00501"/>
    </source>
</evidence>
<dbReference type="GO" id="GO:0005324">
    <property type="term" value="F:long-chain fatty acid transmembrane transporter activity"/>
    <property type="evidence" value="ECO:0007669"/>
    <property type="project" value="TreeGrafter"/>
</dbReference>
<keyword evidence="2" id="KW-0436">Ligase</keyword>
<accession>A0A318RST5</accession>
<comment type="similarity">
    <text evidence="1">Belongs to the ATP-dependent AMP-binding enzyme family.</text>
</comment>
<dbReference type="Pfam" id="PF13193">
    <property type="entry name" value="AMP-binding_C"/>
    <property type="match status" value="1"/>
</dbReference>
<dbReference type="PANTHER" id="PTHR43107">
    <property type="entry name" value="LONG-CHAIN FATTY ACID TRANSPORT PROTEIN"/>
    <property type="match status" value="1"/>
</dbReference>
<dbReference type="Proteomes" id="UP000247591">
    <property type="component" value="Unassembled WGS sequence"/>
</dbReference>
<evidence type="ECO:0000256" key="2">
    <source>
        <dbReference type="ARBA" id="ARBA00022598"/>
    </source>
</evidence>
<gene>
    <name evidence="7" type="ORF">DFR67_102150</name>
</gene>
<dbReference type="GO" id="GO:0005524">
    <property type="term" value="F:ATP binding"/>
    <property type="evidence" value="ECO:0007669"/>
    <property type="project" value="UniProtKB-KW"/>
</dbReference>
<evidence type="ECO:0000256" key="4">
    <source>
        <dbReference type="ARBA" id="ARBA00022840"/>
    </source>
</evidence>
<dbReference type="AlphaFoldDB" id="A0A318RST5"/>
<evidence type="ECO:0000256" key="1">
    <source>
        <dbReference type="ARBA" id="ARBA00006432"/>
    </source>
</evidence>
<dbReference type="InterPro" id="IPR045851">
    <property type="entry name" value="AMP-bd_C_sf"/>
</dbReference>
<organism evidence="7 8">
    <name type="scientific">Williamsia limnetica</name>
    <dbReference type="NCBI Taxonomy" id="882452"/>
    <lineage>
        <taxon>Bacteria</taxon>
        <taxon>Bacillati</taxon>
        <taxon>Actinomycetota</taxon>
        <taxon>Actinomycetes</taxon>
        <taxon>Mycobacteriales</taxon>
        <taxon>Nocardiaceae</taxon>
        <taxon>Williamsia</taxon>
    </lineage>
</organism>
<dbReference type="SUPFAM" id="SSF56801">
    <property type="entry name" value="Acetyl-CoA synthetase-like"/>
    <property type="match status" value="1"/>
</dbReference>
<comment type="caution">
    <text evidence="7">The sequence shown here is derived from an EMBL/GenBank/DDBJ whole genome shotgun (WGS) entry which is preliminary data.</text>
</comment>
<dbReference type="PROSITE" id="PS00455">
    <property type="entry name" value="AMP_BINDING"/>
    <property type="match status" value="1"/>
</dbReference>
<keyword evidence="3" id="KW-0547">Nucleotide-binding</keyword>
<protein>
    <submittedName>
        <fullName evidence="7">Fatty-acyl-CoA synthase</fullName>
    </submittedName>
</protein>
<dbReference type="OrthoDB" id="9803968at2"/>
<proteinExistence type="inferred from homology"/>
<dbReference type="InterPro" id="IPR042099">
    <property type="entry name" value="ANL_N_sf"/>
</dbReference>
<dbReference type="InterPro" id="IPR025110">
    <property type="entry name" value="AMP-bd_C"/>
</dbReference>
<evidence type="ECO:0000259" key="6">
    <source>
        <dbReference type="Pfam" id="PF13193"/>
    </source>
</evidence>
<dbReference type="PANTHER" id="PTHR43107:SF15">
    <property type="entry name" value="FATTY ACID TRANSPORT PROTEIN 3, ISOFORM A"/>
    <property type="match status" value="1"/>
</dbReference>
<dbReference type="RefSeq" id="WP_110468040.1">
    <property type="nucleotide sequence ID" value="NZ_QJSP01000002.1"/>
</dbReference>
<dbReference type="GO" id="GO:0044539">
    <property type="term" value="P:long-chain fatty acid import into cell"/>
    <property type="evidence" value="ECO:0007669"/>
    <property type="project" value="TreeGrafter"/>
</dbReference>
<keyword evidence="4" id="KW-0067">ATP-binding</keyword>
<keyword evidence="8" id="KW-1185">Reference proteome</keyword>
<dbReference type="Gene3D" id="3.40.50.12780">
    <property type="entry name" value="N-terminal domain of ligase-like"/>
    <property type="match status" value="1"/>
</dbReference>
<evidence type="ECO:0000313" key="7">
    <source>
        <dbReference type="EMBL" id="PYE20012.1"/>
    </source>
</evidence>
<evidence type="ECO:0000313" key="8">
    <source>
        <dbReference type="Proteomes" id="UP000247591"/>
    </source>
</evidence>
<evidence type="ECO:0000256" key="3">
    <source>
        <dbReference type="ARBA" id="ARBA00022741"/>
    </source>
</evidence>
<feature type="domain" description="AMP-binding enzyme C-terminal" evidence="6">
    <location>
        <begin position="431"/>
        <end position="503"/>
    </location>
</feature>
<dbReference type="EMBL" id="QJSP01000002">
    <property type="protein sequence ID" value="PYE20012.1"/>
    <property type="molecule type" value="Genomic_DNA"/>
</dbReference>
<dbReference type="GO" id="GO:0005886">
    <property type="term" value="C:plasma membrane"/>
    <property type="evidence" value="ECO:0007669"/>
    <property type="project" value="TreeGrafter"/>
</dbReference>
<feature type="domain" description="AMP-dependent synthetase/ligase" evidence="5">
    <location>
        <begin position="41"/>
        <end position="380"/>
    </location>
</feature>
<name>A0A318RST5_WILLI</name>
<dbReference type="GO" id="GO:0004467">
    <property type="term" value="F:long-chain fatty acid-CoA ligase activity"/>
    <property type="evidence" value="ECO:0007669"/>
    <property type="project" value="TreeGrafter"/>
</dbReference>